<evidence type="ECO:0000259" key="3">
    <source>
        <dbReference type="Pfam" id="PF00437"/>
    </source>
</evidence>
<dbReference type="SUPFAM" id="SSF52540">
    <property type="entry name" value="P-loop containing nucleoside triphosphate hydrolases"/>
    <property type="match status" value="1"/>
</dbReference>
<feature type="compositionally biased region" description="Basic and acidic residues" evidence="2">
    <location>
        <begin position="67"/>
        <end position="103"/>
    </location>
</feature>
<sequence length="878" mass="102213">MTENETNSDTNDYFKQLKEDIIKDTNNNKKEENTEKEKKDDKEKKEKKTKNEITKNEKTKSSIIPYKNDEKSAFEKLKEISEKNKKTNEKENSENEEKQKETGLDPSKTQNVDQNSKNYFPNNEETTKQPEIKINIKDEKNVEKKSVEKKNVEKKINNEEERDIEKELNFKDEINSKKVNSNKDNSNKIDSDEIDPIFETRTNDQKDLEWIKEEITEEPSENKELKWPKRNKIVNEVVEEPRIINQENKIINEDNTEFIPSQEDEIINEEDAEFVPIIQMENLNKKIELTNKNYKTPVDEIFEYIESYQKIGLDELAKHTKLSYSEVEKITKMFEGEGIVEIDYPTSLNRKPTVTLKKGVKPRLEKKPEGKIIEKYNLLVDKVPATISIILSSEENRLVYNIELVSVGTYTKKYLDFIKTEIAETMPIELEEIIDPQKAQRLKDRFFEESKKRLTQHFPNLNEETIDMLSGVVLHEMYGLGEIEILIGDEMLEEIAINSAKTPITVYHRVHGWLKTNMLPGDEEEILNYASQIGRKIGREITNLTPILDAHLLSGDRVNATLSPISSEGNTITIRRFARKPWTIVDFIGKAHTMNSEMAATLWLAMQYELNILIAGGTASGKTSALNSMLALVPSYHRIISIEDVREIVLPKFLEWNWIPLVTRSPNSEGLGEVTMLDLMITSLRMRPDRIIVGEIRRKKEAEVLMEAIETGHSIYSTIHANSSYQVLRRLAEPPINIPLMQIELIDLIVVQYRDRKTNKRRTYEIAEIEKTSTGQGLQINTIYKWVPRTDGWEKLNKPTKLITLLNAHTGMTEEDINREIKERKRILEWLKEINLNELNDIGYIVKMFYSYPETIKKFAKEKKSFEEVKRIIDQKHA</sequence>
<dbReference type="Proteomes" id="UP000526302">
    <property type="component" value="Unassembled WGS sequence"/>
</dbReference>
<evidence type="ECO:0000256" key="1">
    <source>
        <dbReference type="ARBA" id="ARBA00006611"/>
    </source>
</evidence>
<accession>A0A7K4BYZ5</accession>
<feature type="region of interest" description="Disordered" evidence="2">
    <location>
        <begin position="1"/>
        <end position="134"/>
    </location>
</feature>
<evidence type="ECO:0000313" key="4">
    <source>
        <dbReference type="EMBL" id="NMA44457.1"/>
    </source>
</evidence>
<organism evidence="4 5">
    <name type="scientific">Candidatus Iainarchaeum sp</name>
    <dbReference type="NCBI Taxonomy" id="3101447"/>
    <lineage>
        <taxon>Archaea</taxon>
        <taxon>Candidatus Iainarchaeota</taxon>
        <taxon>Candidatus Iainarchaeia</taxon>
        <taxon>Candidatus Iainarchaeales</taxon>
        <taxon>Candidatus Iainarchaeaceae</taxon>
        <taxon>Candidatus Iainarchaeum</taxon>
    </lineage>
</organism>
<dbReference type="InterPro" id="IPR027417">
    <property type="entry name" value="P-loop_NTPase"/>
</dbReference>
<feature type="compositionally biased region" description="Polar residues" evidence="2">
    <location>
        <begin position="1"/>
        <end position="13"/>
    </location>
</feature>
<feature type="domain" description="Bacterial type II secretion system protein E" evidence="3">
    <location>
        <begin position="545"/>
        <end position="734"/>
    </location>
</feature>
<dbReference type="GO" id="GO:0016887">
    <property type="term" value="F:ATP hydrolysis activity"/>
    <property type="evidence" value="ECO:0007669"/>
    <property type="project" value="InterPro"/>
</dbReference>
<dbReference type="Gene3D" id="3.30.450.380">
    <property type="match status" value="1"/>
</dbReference>
<dbReference type="CDD" id="cd01130">
    <property type="entry name" value="VirB11-like_ATPase"/>
    <property type="match status" value="1"/>
</dbReference>
<feature type="compositionally biased region" description="Polar residues" evidence="2">
    <location>
        <begin position="107"/>
        <end position="124"/>
    </location>
</feature>
<evidence type="ECO:0000256" key="2">
    <source>
        <dbReference type="SAM" id="MobiDB-lite"/>
    </source>
</evidence>
<dbReference type="EMBL" id="JAAZKV010000011">
    <property type="protein sequence ID" value="NMA44457.1"/>
    <property type="molecule type" value="Genomic_DNA"/>
</dbReference>
<evidence type="ECO:0000313" key="5">
    <source>
        <dbReference type="Proteomes" id="UP000526302"/>
    </source>
</evidence>
<reference evidence="4 5" key="1">
    <citation type="journal article" date="2020" name="Biotechnol. Biofuels">
        <title>New insights from the biogas microbiome by comprehensive genome-resolved metagenomics of nearly 1600 species originating from multiple anaerobic digesters.</title>
        <authorList>
            <person name="Campanaro S."/>
            <person name="Treu L."/>
            <person name="Rodriguez-R L.M."/>
            <person name="Kovalovszki A."/>
            <person name="Ziels R.M."/>
            <person name="Maus I."/>
            <person name="Zhu X."/>
            <person name="Kougias P.G."/>
            <person name="Basile A."/>
            <person name="Luo G."/>
            <person name="Schluter A."/>
            <person name="Konstantinidis K.T."/>
            <person name="Angelidaki I."/>
        </authorList>
    </citation>
    <scope>NUCLEOTIDE SEQUENCE [LARGE SCALE GENOMIC DNA]</scope>
    <source>
        <strain evidence="4">AS22ysBPME_79</strain>
    </source>
</reference>
<dbReference type="InterPro" id="IPR050921">
    <property type="entry name" value="T4SS_GSP_E_ATPase"/>
</dbReference>
<dbReference type="InterPro" id="IPR001482">
    <property type="entry name" value="T2SS/T4SS_dom"/>
</dbReference>
<gene>
    <name evidence="4" type="primary">tadA</name>
    <name evidence="4" type="ORF">GX950_01430</name>
</gene>
<feature type="compositionally biased region" description="Basic and acidic residues" evidence="2">
    <location>
        <begin position="125"/>
        <end position="134"/>
    </location>
</feature>
<dbReference type="AlphaFoldDB" id="A0A7K4BYZ5"/>
<proteinExistence type="inferred from homology"/>
<dbReference type="PANTHER" id="PTHR30486:SF15">
    <property type="entry name" value="TYPE II_IV SECRETION SYSTEM ATPASE"/>
    <property type="match status" value="1"/>
</dbReference>
<dbReference type="Gene3D" id="3.40.50.300">
    <property type="entry name" value="P-loop containing nucleotide triphosphate hydrolases"/>
    <property type="match status" value="1"/>
</dbReference>
<name>A0A7K4BYZ5_9ARCH</name>
<comment type="caution">
    <text evidence="4">The sequence shown here is derived from an EMBL/GenBank/DDBJ whole genome shotgun (WGS) entry which is preliminary data.</text>
</comment>
<comment type="similarity">
    <text evidence="1">Belongs to the GSP E family.</text>
</comment>
<dbReference type="Pfam" id="PF00437">
    <property type="entry name" value="T2SSE"/>
    <property type="match status" value="1"/>
</dbReference>
<protein>
    <submittedName>
        <fullName evidence="4">Flp pilus assembly complex ATPase component TadA</fullName>
    </submittedName>
</protein>
<dbReference type="PANTHER" id="PTHR30486">
    <property type="entry name" value="TWITCHING MOTILITY PROTEIN PILT"/>
    <property type="match status" value="1"/>
</dbReference>
<feature type="compositionally biased region" description="Basic and acidic residues" evidence="2">
    <location>
        <begin position="15"/>
        <end position="60"/>
    </location>
</feature>